<evidence type="ECO:0000256" key="1">
    <source>
        <dbReference type="SAM" id="Coils"/>
    </source>
</evidence>
<accession>A0AAJ0FMB7</accession>
<evidence type="ECO:0000256" key="2">
    <source>
        <dbReference type="SAM" id="MobiDB-lite"/>
    </source>
</evidence>
<feature type="coiled-coil region" evidence="1">
    <location>
        <begin position="186"/>
        <end position="213"/>
    </location>
</feature>
<keyword evidence="4" id="KW-1185">Reference proteome</keyword>
<reference evidence="3" key="1">
    <citation type="submission" date="2023-06" db="EMBL/GenBank/DDBJ databases">
        <title>Conoideocrella luteorostrata (Hypocreales: Clavicipitaceae), a potential biocontrol fungus for elongate hemlock scale in United States Christmas tree production areas.</title>
        <authorList>
            <person name="Barrett H."/>
            <person name="Lovett B."/>
            <person name="Macias A.M."/>
            <person name="Stajich J.E."/>
            <person name="Kasson M.T."/>
        </authorList>
    </citation>
    <scope>NUCLEOTIDE SEQUENCE</scope>
    <source>
        <strain evidence="3">ARSEF 14590</strain>
    </source>
</reference>
<dbReference type="EMBL" id="JASWJB010000543">
    <property type="protein sequence ID" value="KAK2589841.1"/>
    <property type="molecule type" value="Genomic_DNA"/>
</dbReference>
<feature type="region of interest" description="Disordered" evidence="2">
    <location>
        <begin position="484"/>
        <end position="504"/>
    </location>
</feature>
<gene>
    <name evidence="3" type="ORF">QQS21_012479</name>
</gene>
<protein>
    <submittedName>
        <fullName evidence="3">Uncharacterized protein</fullName>
    </submittedName>
</protein>
<sequence>MASPIEPTISNLQKRLEVHIKPREQVNYIRRVLALELGSYTSDGPIQQPLSLNDDPIRRSTGPELRGIHKEYIDALRDNISVRQQFDEASQKKILSPKPVQKGGNAASAALKDHLTVLTLSKKRDSLVTVQNYLKRLSETPIATQGSLDIDQILKDGKAHPSVPREVLNSFVVEQSSPHLDLNNHVTQLEKTVLRAKLLLKQYERLLAEARARCKTKPELVSNGAKLQALNKTRDELINWIETELSKAATDEKAHEDASTQEFFQDAFCDQAGIKNQLQRIQDKYQDYISARRELLALVSHTRLPLIPPPVTDTQSAELVETSETISRDYLLIPHIETLLSQSRRQKSYITLKSHITEALGKQSKGSYQVLSRLAEESQLLPAYPMKNSIGSGSNPPDMIEAKPAERPDMASRVTPWISAVDAAKIGALEAVAEKVEAGQVALENSMETLHKMAVLLGAQEDQEEIGPRVDTTEEDMWLHDGIGQDVDTKKPLKKKRAAPKVKSDPWARLHGNLGLIGHDDVPQ</sequence>
<evidence type="ECO:0000313" key="3">
    <source>
        <dbReference type="EMBL" id="KAK2589841.1"/>
    </source>
</evidence>
<comment type="caution">
    <text evidence="3">The sequence shown here is derived from an EMBL/GenBank/DDBJ whole genome shotgun (WGS) entry which is preliminary data.</text>
</comment>
<keyword evidence="1" id="KW-0175">Coiled coil</keyword>
<organism evidence="3 4">
    <name type="scientific">Conoideocrella luteorostrata</name>
    <dbReference type="NCBI Taxonomy" id="1105319"/>
    <lineage>
        <taxon>Eukaryota</taxon>
        <taxon>Fungi</taxon>
        <taxon>Dikarya</taxon>
        <taxon>Ascomycota</taxon>
        <taxon>Pezizomycotina</taxon>
        <taxon>Sordariomycetes</taxon>
        <taxon>Hypocreomycetidae</taxon>
        <taxon>Hypocreales</taxon>
        <taxon>Clavicipitaceae</taxon>
        <taxon>Conoideocrella</taxon>
    </lineage>
</organism>
<dbReference type="AlphaFoldDB" id="A0AAJ0FMB7"/>
<evidence type="ECO:0000313" key="4">
    <source>
        <dbReference type="Proteomes" id="UP001251528"/>
    </source>
</evidence>
<name>A0AAJ0FMB7_9HYPO</name>
<dbReference type="Proteomes" id="UP001251528">
    <property type="component" value="Unassembled WGS sequence"/>
</dbReference>
<proteinExistence type="predicted"/>